<accession>A0A0R2CAQ5</accession>
<keyword evidence="4 6" id="KW-0472">Membrane</keyword>
<gene>
    <name evidence="7" type="ORF">FD21_GL001231</name>
</gene>
<evidence type="ECO:0000256" key="2">
    <source>
        <dbReference type="ARBA" id="ARBA00022692"/>
    </source>
</evidence>
<dbReference type="PATRIC" id="fig|1133569.4.peg.1363"/>
<protein>
    <submittedName>
        <fullName evidence="7">Toxin secretion phage lysis holin</fullName>
    </submittedName>
</protein>
<dbReference type="InterPro" id="IPR006480">
    <property type="entry name" value="Phage_holin_4_1"/>
</dbReference>
<evidence type="ECO:0000313" key="7">
    <source>
        <dbReference type="EMBL" id="KRM88458.1"/>
    </source>
</evidence>
<dbReference type="EMBL" id="AYYX01000034">
    <property type="protein sequence ID" value="KRM88458.1"/>
    <property type="molecule type" value="Genomic_DNA"/>
</dbReference>
<dbReference type="AlphaFoldDB" id="A0A0R2CAQ5"/>
<evidence type="ECO:0000256" key="5">
    <source>
        <dbReference type="ARBA" id="ARBA00023600"/>
    </source>
</evidence>
<dbReference type="Pfam" id="PF05105">
    <property type="entry name" value="Phage_holin_4_1"/>
    <property type="match status" value="1"/>
</dbReference>
<dbReference type="RefSeq" id="WP_010581010.1">
    <property type="nucleotide sequence ID" value="NZ_AHYZ01000144.1"/>
</dbReference>
<proteinExistence type="inferred from homology"/>
<dbReference type="Proteomes" id="UP000051576">
    <property type="component" value="Unassembled WGS sequence"/>
</dbReference>
<keyword evidence="3 6" id="KW-1133">Transmembrane helix</keyword>
<dbReference type="GO" id="GO:0016020">
    <property type="term" value="C:membrane"/>
    <property type="evidence" value="ECO:0007669"/>
    <property type="project" value="UniProtKB-SubCell"/>
</dbReference>
<comment type="subcellular location">
    <subcellularLocation>
        <location evidence="1">Membrane</location>
        <topology evidence="1">Multi-pass membrane protein</topology>
    </subcellularLocation>
</comment>
<sequence length="142" mass="15753">MHSPSINHLTINSWFSLLGAFAGWFWGEMNGLLNVLLIFIAIDYLTGSLYAISQKQLSSEIGFQGLTRKLLILILIGCANLLDVYLLQHGSSLKNATICFYLSNEGLSLLENTAKLGLPLPSKLKAVLLQLKEQPTFKEDKK</sequence>
<reference evidence="7 8" key="1">
    <citation type="journal article" date="2015" name="Genome Announc.">
        <title>Expanding the biotechnology potential of lactobacilli through comparative genomics of 213 strains and associated genera.</title>
        <authorList>
            <person name="Sun Z."/>
            <person name="Harris H.M."/>
            <person name="McCann A."/>
            <person name="Guo C."/>
            <person name="Argimon S."/>
            <person name="Zhang W."/>
            <person name="Yang X."/>
            <person name="Jeffery I.B."/>
            <person name="Cooney J.C."/>
            <person name="Kagawa T.F."/>
            <person name="Liu W."/>
            <person name="Song Y."/>
            <person name="Salvetti E."/>
            <person name="Wrobel A."/>
            <person name="Rasinkangas P."/>
            <person name="Parkhill J."/>
            <person name="Rea M.C."/>
            <person name="O'Sullivan O."/>
            <person name="Ritari J."/>
            <person name="Douillard F.P."/>
            <person name="Paul Ross R."/>
            <person name="Yang R."/>
            <person name="Briner A.E."/>
            <person name="Felis G.E."/>
            <person name="de Vos W.M."/>
            <person name="Barrangou R."/>
            <person name="Klaenhammer T.R."/>
            <person name="Caufield P.W."/>
            <person name="Cui Y."/>
            <person name="Zhang H."/>
            <person name="O'Toole P.W."/>
        </authorList>
    </citation>
    <scope>NUCLEOTIDE SEQUENCE [LARGE SCALE GENOMIC DNA]</scope>
    <source>
        <strain evidence="7 8">DSM 20605</strain>
    </source>
</reference>
<comment type="caution">
    <text evidence="7">The sequence shown here is derived from an EMBL/GenBank/DDBJ whole genome shotgun (WGS) entry which is preliminary data.</text>
</comment>
<dbReference type="NCBIfam" id="TIGR01593">
    <property type="entry name" value="holin_tox_secr"/>
    <property type="match status" value="1"/>
</dbReference>
<keyword evidence="2 6" id="KW-0812">Transmembrane</keyword>
<feature type="transmembrane region" description="Helical" evidence="6">
    <location>
        <begin position="32"/>
        <end position="50"/>
    </location>
</feature>
<evidence type="ECO:0000256" key="3">
    <source>
        <dbReference type="ARBA" id="ARBA00022989"/>
    </source>
</evidence>
<evidence type="ECO:0000313" key="8">
    <source>
        <dbReference type="Proteomes" id="UP000051576"/>
    </source>
</evidence>
<keyword evidence="8" id="KW-1185">Reference proteome</keyword>
<organism evidence="7 8">
    <name type="scientific">Liquorilactobacillus vini DSM 20605</name>
    <dbReference type="NCBI Taxonomy" id="1133569"/>
    <lineage>
        <taxon>Bacteria</taxon>
        <taxon>Bacillati</taxon>
        <taxon>Bacillota</taxon>
        <taxon>Bacilli</taxon>
        <taxon>Lactobacillales</taxon>
        <taxon>Lactobacillaceae</taxon>
        <taxon>Liquorilactobacillus</taxon>
    </lineage>
</organism>
<evidence type="ECO:0000256" key="6">
    <source>
        <dbReference type="SAM" id="Phobius"/>
    </source>
</evidence>
<evidence type="ECO:0000256" key="1">
    <source>
        <dbReference type="ARBA" id="ARBA00004141"/>
    </source>
</evidence>
<evidence type="ECO:0000256" key="4">
    <source>
        <dbReference type="ARBA" id="ARBA00023136"/>
    </source>
</evidence>
<feature type="transmembrane region" description="Helical" evidence="6">
    <location>
        <begin position="70"/>
        <end position="87"/>
    </location>
</feature>
<dbReference type="OrthoDB" id="88184at2"/>
<feature type="transmembrane region" description="Helical" evidence="6">
    <location>
        <begin position="9"/>
        <end position="26"/>
    </location>
</feature>
<comment type="similarity">
    <text evidence="5">Belongs to the bacteriophage holin family. Cp-1 holin subfamily.</text>
</comment>
<dbReference type="eggNOG" id="COG4824">
    <property type="taxonomic scope" value="Bacteria"/>
</dbReference>
<name>A0A0R2CAQ5_9LACO</name>
<dbReference type="STRING" id="1133569.FD21_GL001231"/>